<dbReference type="EMBL" id="JASNQZ010000007">
    <property type="protein sequence ID" value="KAL0954569.1"/>
    <property type="molecule type" value="Genomic_DNA"/>
</dbReference>
<proteinExistence type="inferred from homology"/>
<dbReference type="InterPro" id="IPR036866">
    <property type="entry name" value="RibonucZ/Hydroxyglut_hydro"/>
</dbReference>
<keyword evidence="4" id="KW-0378">Hydrolase</keyword>
<evidence type="ECO:0000256" key="4">
    <source>
        <dbReference type="ARBA" id="ARBA00022801"/>
    </source>
</evidence>
<organism evidence="7 8">
    <name type="scientific">Hohenbuehelia grisea</name>
    <dbReference type="NCBI Taxonomy" id="104357"/>
    <lineage>
        <taxon>Eukaryota</taxon>
        <taxon>Fungi</taxon>
        <taxon>Dikarya</taxon>
        <taxon>Basidiomycota</taxon>
        <taxon>Agaricomycotina</taxon>
        <taxon>Agaricomycetes</taxon>
        <taxon>Agaricomycetidae</taxon>
        <taxon>Agaricales</taxon>
        <taxon>Pleurotineae</taxon>
        <taxon>Pleurotaceae</taxon>
        <taxon>Hohenbuehelia</taxon>
    </lineage>
</organism>
<dbReference type="Proteomes" id="UP001556367">
    <property type="component" value="Unassembled WGS sequence"/>
</dbReference>
<evidence type="ECO:0000313" key="8">
    <source>
        <dbReference type="Proteomes" id="UP001556367"/>
    </source>
</evidence>
<evidence type="ECO:0000256" key="5">
    <source>
        <dbReference type="ARBA" id="ARBA00022833"/>
    </source>
</evidence>
<evidence type="ECO:0000256" key="2">
    <source>
        <dbReference type="ARBA" id="ARBA00007749"/>
    </source>
</evidence>
<evidence type="ECO:0000256" key="1">
    <source>
        <dbReference type="ARBA" id="ARBA00001947"/>
    </source>
</evidence>
<dbReference type="Pfam" id="PF00753">
    <property type="entry name" value="Lactamase_B"/>
    <property type="match status" value="1"/>
</dbReference>
<dbReference type="Gene3D" id="3.60.15.10">
    <property type="entry name" value="Ribonuclease Z/Hydroxyacylglutathione hydrolase-like"/>
    <property type="match status" value="1"/>
</dbReference>
<sequence length="294" mass="31975">MALPPPSEDQAFCTVSALEAGHLNLPDHLFITNAEPNKITRAPSLSFLLTHSSRPDKIVFDLGIRRDWENYPPAAVRFLQRASFDVPQNVVESLEKGGLVPGDIDTVCISHCHWDHVGDAEPFANATFVLGGESQALIESGYPTNPDSFYSAHVVPLDRTRFLDERTPWTTLGPFPRALDFYGDGSLYVVDAPGHLPGHINVMARTSKDGGWVCLAADSAHHCKLLTGEAEIATGAHVFGPSGCAHEDKAGAEAQLGIIKSLRTDPRVRVVLAHDSTFEREHPEAFWPGKIASL</sequence>
<feature type="domain" description="Metallo-beta-lactamase" evidence="6">
    <location>
        <begin position="43"/>
        <end position="274"/>
    </location>
</feature>
<dbReference type="InterPro" id="IPR001279">
    <property type="entry name" value="Metallo-B-lactamas"/>
</dbReference>
<keyword evidence="5" id="KW-0862">Zinc</keyword>
<comment type="caution">
    <text evidence="7">The sequence shown here is derived from an EMBL/GenBank/DDBJ whole genome shotgun (WGS) entry which is preliminary data.</text>
</comment>
<evidence type="ECO:0000256" key="3">
    <source>
        <dbReference type="ARBA" id="ARBA00022723"/>
    </source>
</evidence>
<protein>
    <recommendedName>
        <fullName evidence="6">Metallo-beta-lactamase domain-containing protein</fullName>
    </recommendedName>
</protein>
<dbReference type="SMART" id="SM00849">
    <property type="entry name" value="Lactamase_B"/>
    <property type="match status" value="1"/>
</dbReference>
<reference evidence="8" key="1">
    <citation type="submission" date="2024-06" db="EMBL/GenBank/DDBJ databases">
        <title>Multi-omics analyses provide insights into the biosynthesis of the anticancer antibiotic pleurotin in Hohenbuehelia grisea.</title>
        <authorList>
            <person name="Weaver J.A."/>
            <person name="Alberti F."/>
        </authorList>
    </citation>
    <scope>NUCLEOTIDE SEQUENCE [LARGE SCALE GENOMIC DNA]</scope>
    <source>
        <strain evidence="8">T-177</strain>
    </source>
</reference>
<evidence type="ECO:0000313" key="7">
    <source>
        <dbReference type="EMBL" id="KAL0954569.1"/>
    </source>
</evidence>
<comment type="cofactor">
    <cofactor evidence="1">
        <name>Zn(2+)</name>
        <dbReference type="ChEBI" id="CHEBI:29105"/>
    </cofactor>
</comment>
<accession>A0ABR3JFL2</accession>
<dbReference type="PANTHER" id="PTHR42978:SF2">
    <property type="entry name" value="102 KBASES UNSTABLE REGION: FROM 1 TO 119443"/>
    <property type="match status" value="1"/>
</dbReference>
<keyword evidence="3" id="KW-0479">Metal-binding</keyword>
<dbReference type="SUPFAM" id="SSF56281">
    <property type="entry name" value="Metallo-hydrolase/oxidoreductase"/>
    <property type="match status" value="1"/>
</dbReference>
<dbReference type="PANTHER" id="PTHR42978">
    <property type="entry name" value="QUORUM-QUENCHING LACTONASE YTNP-RELATED-RELATED"/>
    <property type="match status" value="1"/>
</dbReference>
<evidence type="ECO:0000259" key="6">
    <source>
        <dbReference type="SMART" id="SM00849"/>
    </source>
</evidence>
<gene>
    <name evidence="7" type="ORF">HGRIS_003529</name>
</gene>
<keyword evidence="8" id="KW-1185">Reference proteome</keyword>
<dbReference type="CDD" id="cd07730">
    <property type="entry name" value="metallo-hydrolase-like_MBL-fold"/>
    <property type="match status" value="1"/>
</dbReference>
<comment type="similarity">
    <text evidence="2">Belongs to the metallo-beta-lactamase superfamily.</text>
</comment>
<dbReference type="InterPro" id="IPR051013">
    <property type="entry name" value="MBL_superfamily_lactonases"/>
</dbReference>
<name>A0ABR3JFL2_9AGAR</name>